<sequence>MFNGGDRPFSLLSGKLARLILGVFQKGLLLGMYSAPLLTALLTPVDNAPIKSQSDAVNLIKSGDYKLISDESRWFAQEMAFSSEKLFEELREATKNNPLIDPVSYQHALDLVGQGGNIYQAQTDEAATTEAAGKCYTFVYSEGDPFRSAHFLIRKNSSWLADLNREIMRNYAAIEQIYKRYFE</sequence>
<feature type="non-terminal residue" evidence="1">
    <location>
        <position position="183"/>
    </location>
</feature>
<dbReference type="EMBL" id="BTRK01000002">
    <property type="protein sequence ID" value="GMR38054.1"/>
    <property type="molecule type" value="Genomic_DNA"/>
</dbReference>
<protein>
    <submittedName>
        <fullName evidence="1">Uncharacterized protein</fullName>
    </submittedName>
</protein>
<keyword evidence="2" id="KW-1185">Reference proteome</keyword>
<dbReference type="InterPro" id="IPR040128">
    <property type="entry name" value="T25E4.2-like"/>
</dbReference>
<organism evidence="1 2">
    <name type="scientific">Pristionchus mayeri</name>
    <dbReference type="NCBI Taxonomy" id="1317129"/>
    <lineage>
        <taxon>Eukaryota</taxon>
        <taxon>Metazoa</taxon>
        <taxon>Ecdysozoa</taxon>
        <taxon>Nematoda</taxon>
        <taxon>Chromadorea</taxon>
        <taxon>Rhabditida</taxon>
        <taxon>Rhabditina</taxon>
        <taxon>Diplogasteromorpha</taxon>
        <taxon>Diplogasteroidea</taxon>
        <taxon>Neodiplogasteridae</taxon>
        <taxon>Pristionchus</taxon>
    </lineage>
</organism>
<dbReference type="PANTHER" id="PTHR22714:SF7">
    <property type="entry name" value="SOLUTE-BINDING PROTEIN FAMILY 3_N-TERMINAL DOMAIN-CONTAINING PROTEIN"/>
    <property type="match status" value="1"/>
</dbReference>
<dbReference type="PANTHER" id="PTHR22714">
    <property type="entry name" value="PROTEIN CBG02446-RELATED"/>
    <property type="match status" value="1"/>
</dbReference>
<accession>A0AAN4ZEG9</accession>
<evidence type="ECO:0000313" key="1">
    <source>
        <dbReference type="EMBL" id="GMR38054.1"/>
    </source>
</evidence>
<reference evidence="2" key="1">
    <citation type="submission" date="2022-10" db="EMBL/GenBank/DDBJ databases">
        <title>Genome assembly of Pristionchus species.</title>
        <authorList>
            <person name="Yoshida K."/>
            <person name="Sommer R.J."/>
        </authorList>
    </citation>
    <scope>NUCLEOTIDE SEQUENCE [LARGE SCALE GENOMIC DNA]</scope>
    <source>
        <strain evidence="2">RS5460</strain>
    </source>
</reference>
<proteinExistence type="predicted"/>
<name>A0AAN4ZEG9_9BILA</name>
<gene>
    <name evidence="1" type="ORF">PMAYCL1PPCAC_08249</name>
</gene>
<comment type="caution">
    <text evidence="1">The sequence shown here is derived from an EMBL/GenBank/DDBJ whole genome shotgun (WGS) entry which is preliminary data.</text>
</comment>
<evidence type="ECO:0000313" key="2">
    <source>
        <dbReference type="Proteomes" id="UP001328107"/>
    </source>
</evidence>
<dbReference type="Proteomes" id="UP001328107">
    <property type="component" value="Unassembled WGS sequence"/>
</dbReference>
<dbReference type="AlphaFoldDB" id="A0AAN4ZEG9"/>